<dbReference type="InterPro" id="IPR036390">
    <property type="entry name" value="WH_DNA-bd_sf"/>
</dbReference>
<dbReference type="AlphaFoldDB" id="A0A2Z2MD78"/>
<evidence type="ECO:0000313" key="2">
    <source>
        <dbReference type="EMBL" id="ASJ04467.1"/>
    </source>
</evidence>
<dbReference type="SUPFAM" id="SSF46785">
    <property type="entry name" value="Winged helix' DNA-binding domain"/>
    <property type="match status" value="1"/>
</dbReference>
<accession>A0A2Z2MD78</accession>
<evidence type="ECO:0000313" key="3">
    <source>
        <dbReference type="Proteomes" id="UP000250272"/>
    </source>
</evidence>
<dbReference type="SMART" id="SM00418">
    <property type="entry name" value="HTH_ARSR"/>
    <property type="match status" value="1"/>
</dbReference>
<evidence type="ECO:0000259" key="1">
    <source>
        <dbReference type="SMART" id="SM00418"/>
    </source>
</evidence>
<dbReference type="InterPro" id="IPR011991">
    <property type="entry name" value="ArsR-like_HTH"/>
</dbReference>
<dbReference type="GO" id="GO:0003700">
    <property type="term" value="F:DNA-binding transcription factor activity"/>
    <property type="evidence" value="ECO:0007669"/>
    <property type="project" value="InterPro"/>
</dbReference>
<protein>
    <recommendedName>
        <fullName evidence="1">HTH arsR-type domain-containing protein</fullName>
    </recommendedName>
</protein>
<gene>
    <name evidence="2" type="ORF">A3L01_03475</name>
</gene>
<proteinExistence type="predicted"/>
<dbReference type="KEGG" id="tbs:A3L01_03475"/>
<dbReference type="InterPro" id="IPR036388">
    <property type="entry name" value="WH-like_DNA-bd_sf"/>
</dbReference>
<dbReference type="PIRSF" id="PIRSF006692">
    <property type="entry name" value="TF_HTH_AF0396_prd"/>
    <property type="match status" value="1"/>
</dbReference>
<dbReference type="InterPro" id="IPR001845">
    <property type="entry name" value="HTH_ArsR_DNA-bd_dom"/>
</dbReference>
<dbReference type="CDD" id="cd00090">
    <property type="entry name" value="HTH_ARSR"/>
    <property type="match status" value="1"/>
</dbReference>
<reference evidence="2 3" key="1">
    <citation type="submission" date="2016-04" db="EMBL/GenBank/DDBJ databases">
        <title>Complete genome sequence of Thermococcus barossii type strain SHCK-94.</title>
        <authorList>
            <person name="Oger P.M."/>
        </authorList>
    </citation>
    <scope>NUCLEOTIDE SEQUENCE [LARGE SCALE GENOMIC DNA]</scope>
    <source>
        <strain evidence="2 3">SHCK-94</strain>
    </source>
</reference>
<dbReference type="Proteomes" id="UP000250272">
    <property type="component" value="Chromosome"/>
</dbReference>
<dbReference type="EMBL" id="CP015101">
    <property type="protein sequence ID" value="ASJ04467.1"/>
    <property type="molecule type" value="Genomic_DNA"/>
</dbReference>
<dbReference type="InterPro" id="IPR013561">
    <property type="entry name" value="FilR1_middle_dom"/>
</dbReference>
<feature type="domain" description="HTH arsR-type" evidence="1">
    <location>
        <begin position="5"/>
        <end position="80"/>
    </location>
</feature>
<dbReference type="InterPro" id="IPR057527">
    <property type="entry name" value="HVO_A0261-like_N"/>
</dbReference>
<name>A0A2Z2MD78_9EURY</name>
<dbReference type="InterPro" id="IPR016490">
    <property type="entry name" value="Tscrpt_reg_HTH_AF0396-typ3"/>
</dbReference>
<sequence length="264" mass="30302">MNPENVLKMVITSSVRHKVLLALSEGPKTLGEIHSQVGSTKSTISHALSDLMEERLIIQDPETKQYQLTNIGHLVSLQVKNIMGALESIRRFEEFWLSHDLSGIPEELLLRIGDLRDSELHTTTPEYLKLPHEVYMELIKTSKWIKGVSPILFADYPEEFLELAFGEDVDIDIITTRAVYEKLIELSAPEAVEKVRNLPNVRLYVIDENPKVAFTVTNNFLSLGLFLPNGTYDMMNDLISTNERAKKWGIELFEYYRRRAERVI</sequence>
<organism evidence="2 3">
    <name type="scientific">Thermococcus barossii</name>
    <dbReference type="NCBI Taxonomy" id="54077"/>
    <lineage>
        <taxon>Archaea</taxon>
        <taxon>Methanobacteriati</taxon>
        <taxon>Methanobacteriota</taxon>
        <taxon>Thermococci</taxon>
        <taxon>Thermococcales</taxon>
        <taxon>Thermococcaceae</taxon>
        <taxon>Thermococcus</taxon>
    </lineage>
</organism>
<dbReference type="Pfam" id="PF25213">
    <property type="entry name" value="HVO_A0261_N"/>
    <property type="match status" value="1"/>
</dbReference>
<keyword evidence="3" id="KW-1185">Reference proteome</keyword>
<dbReference type="Gene3D" id="1.10.10.10">
    <property type="entry name" value="Winged helix-like DNA-binding domain superfamily/Winged helix DNA-binding domain"/>
    <property type="match status" value="1"/>
</dbReference>
<dbReference type="Pfam" id="PF08350">
    <property type="entry name" value="FilR1_middle"/>
    <property type="match status" value="1"/>
</dbReference>